<protein>
    <submittedName>
        <fullName evidence="6">Uncharacterized protein</fullName>
    </submittedName>
</protein>
<dbReference type="Pfam" id="PF00072">
    <property type="entry name" value="Response_reg"/>
    <property type="match status" value="1"/>
</dbReference>
<feature type="domain" description="Response regulatory" evidence="5">
    <location>
        <begin position="728"/>
        <end position="853"/>
    </location>
</feature>
<dbReference type="AlphaFoldDB" id="A0A8S1QLG2"/>
<evidence type="ECO:0000256" key="1">
    <source>
        <dbReference type="ARBA" id="ARBA00022553"/>
    </source>
</evidence>
<comment type="caution">
    <text evidence="6">The sequence shown here is derived from an EMBL/GenBank/DDBJ whole genome shotgun (WGS) entry which is preliminary data.</text>
</comment>
<evidence type="ECO:0000259" key="5">
    <source>
        <dbReference type="PROSITE" id="PS50110"/>
    </source>
</evidence>
<keyword evidence="1 2" id="KW-0597">Phosphoprotein</keyword>
<evidence type="ECO:0000259" key="4">
    <source>
        <dbReference type="PROSITE" id="PS50109"/>
    </source>
</evidence>
<dbReference type="CDD" id="cd00082">
    <property type="entry name" value="HisKA"/>
    <property type="match status" value="1"/>
</dbReference>
<dbReference type="Pfam" id="PF02518">
    <property type="entry name" value="HATPase_c"/>
    <property type="match status" value="1"/>
</dbReference>
<dbReference type="PANTHER" id="PTHR43719">
    <property type="entry name" value="TWO-COMPONENT HISTIDINE KINASE"/>
    <property type="match status" value="1"/>
</dbReference>
<dbReference type="SMART" id="SM00387">
    <property type="entry name" value="HATPase_c"/>
    <property type="match status" value="1"/>
</dbReference>
<dbReference type="InterPro" id="IPR050956">
    <property type="entry name" value="2C_system_His_kinase"/>
</dbReference>
<dbReference type="InterPro" id="IPR003661">
    <property type="entry name" value="HisK_dim/P_dom"/>
</dbReference>
<dbReference type="CDD" id="cd17546">
    <property type="entry name" value="REC_hyHK_CKI1_RcsC-like"/>
    <property type="match status" value="1"/>
</dbReference>
<feature type="domain" description="Histidine kinase" evidence="4">
    <location>
        <begin position="431"/>
        <end position="674"/>
    </location>
</feature>
<dbReference type="PANTHER" id="PTHR43719:SF28">
    <property type="entry name" value="PEROXIDE STRESS-ACTIVATED HISTIDINE KINASE MAK1-RELATED"/>
    <property type="match status" value="1"/>
</dbReference>
<evidence type="ECO:0000256" key="3">
    <source>
        <dbReference type="SAM" id="Phobius"/>
    </source>
</evidence>
<organism evidence="6 7">
    <name type="scientific">Paramecium sonneborni</name>
    <dbReference type="NCBI Taxonomy" id="65129"/>
    <lineage>
        <taxon>Eukaryota</taxon>
        <taxon>Sar</taxon>
        <taxon>Alveolata</taxon>
        <taxon>Ciliophora</taxon>
        <taxon>Intramacronucleata</taxon>
        <taxon>Oligohymenophorea</taxon>
        <taxon>Peniculida</taxon>
        <taxon>Parameciidae</taxon>
        <taxon>Paramecium</taxon>
    </lineage>
</organism>
<dbReference type="PROSITE" id="PS50110">
    <property type="entry name" value="RESPONSE_REGULATORY"/>
    <property type="match status" value="1"/>
</dbReference>
<evidence type="ECO:0000256" key="2">
    <source>
        <dbReference type="PROSITE-ProRule" id="PRU00169"/>
    </source>
</evidence>
<feature type="transmembrane region" description="Helical" evidence="3">
    <location>
        <begin position="12"/>
        <end position="27"/>
    </location>
</feature>
<keyword evidence="3" id="KW-0472">Membrane</keyword>
<dbReference type="InterPro" id="IPR005467">
    <property type="entry name" value="His_kinase_dom"/>
</dbReference>
<evidence type="ECO:0000313" key="7">
    <source>
        <dbReference type="Proteomes" id="UP000692954"/>
    </source>
</evidence>
<sequence length="853" mass="98732">MNSLKRVFKDNLVMIIVTLLVMFQNIFGNGPHIISGLIVLIQVLRIILCFNTQIKENIEYFDLLQQWSLLLAINLGSNQSSMSVLALCNAKQLFNTRMNLQTIQLKKLLIIHNIGSDILLFTLCSIYSLKEVHLSIVTILIHWLILIYNSKPKKVKKNIDSYTQGEIHDKIVIDSAGHTNNHSSVKFQYKPSHNDSPRDNKLEILSIFPQGIGLFKVCEKQLDLEYHNENMLRLSTAQTSNEILQKIFNLEQQQISDIQQKYQQDQKNSMSSFSTFQQTPIPCNLINNILRNQKRSQTNSQYASQKIEICRQNSVLSSFEYRGGVFLKKCDTLCEESILEQEFRLLASQMCKNEFQKQMKCQNELIQEHVVVYGYQKAQDGNRKRTIEVKLYNALINDTPYILMLIRDITHRDYIQALQEYSKQKSKTLSFVSHEYRTPLNCIIEMLEFGIDEEQKHQSQTLIMEKECRRTMKANYPIKITKQIKIALDNAKYLLNLSDDLLDLAQIKVGKFKINKAKFNFNLLLESCTELFQVTAEKKSIKLFINYENKAPRFIYSDSSRLKQIMINLLGNAFKFTDDGSVTIKVSLINTKLDVQVIDTGIGITEEDQAKIFQAFGKGNSEEHKKMNKSGVGLGLLISNQILQNLNQDLQSGLKFKSQYKKGSIFYFQIGYQDFNEIQSLNSLEERNQESEESIIMQQQQEESIHKVYVHNHISIFKRSTKAIMTFQILIVDDTCMNIEMMRLKLDRLGFDSVDSASNGYLAIEKCEKKWQINHQFYKLIFMDLEMPSINGIQTTQKLLELSQKFGINVTIIGCSAYESNEQKTECLKAGMKDYLTKPIQLNDLQRILQQYL</sequence>
<keyword evidence="3" id="KW-1133">Transmembrane helix</keyword>
<keyword evidence="7" id="KW-1185">Reference proteome</keyword>
<feature type="modified residue" description="4-aspartylphosphate" evidence="2">
    <location>
        <position position="784"/>
    </location>
</feature>
<dbReference type="SMART" id="SM00448">
    <property type="entry name" value="REC"/>
    <property type="match status" value="1"/>
</dbReference>
<dbReference type="Proteomes" id="UP000692954">
    <property type="component" value="Unassembled WGS sequence"/>
</dbReference>
<evidence type="ECO:0000313" key="6">
    <source>
        <dbReference type="EMBL" id="CAD8116553.1"/>
    </source>
</evidence>
<name>A0A8S1QLG2_9CILI</name>
<proteinExistence type="predicted"/>
<dbReference type="InterPro" id="IPR001789">
    <property type="entry name" value="Sig_transdc_resp-reg_receiver"/>
</dbReference>
<accession>A0A8S1QLG2</accession>
<gene>
    <name evidence="6" type="ORF">PSON_ATCC_30995.1.T1110094</name>
</gene>
<dbReference type="OrthoDB" id="298073at2759"/>
<reference evidence="6" key="1">
    <citation type="submission" date="2021-01" db="EMBL/GenBank/DDBJ databases">
        <authorList>
            <consortium name="Genoscope - CEA"/>
            <person name="William W."/>
        </authorList>
    </citation>
    <scope>NUCLEOTIDE SEQUENCE</scope>
</reference>
<dbReference type="EMBL" id="CAJJDN010000111">
    <property type="protein sequence ID" value="CAD8116553.1"/>
    <property type="molecule type" value="Genomic_DNA"/>
</dbReference>
<dbReference type="InterPro" id="IPR003594">
    <property type="entry name" value="HATPase_dom"/>
</dbReference>
<dbReference type="SMART" id="SM00388">
    <property type="entry name" value="HisKA"/>
    <property type="match status" value="1"/>
</dbReference>
<dbReference type="PROSITE" id="PS50109">
    <property type="entry name" value="HIS_KIN"/>
    <property type="match status" value="1"/>
</dbReference>
<keyword evidence="3" id="KW-0812">Transmembrane</keyword>
<dbReference type="GO" id="GO:0000155">
    <property type="term" value="F:phosphorelay sensor kinase activity"/>
    <property type="evidence" value="ECO:0007669"/>
    <property type="project" value="InterPro"/>
</dbReference>